<name>A0A1Z5S7K5_SORBI</name>
<keyword evidence="2" id="KW-0645">Protease</keyword>
<reference evidence="7" key="2">
    <citation type="journal article" date="2018" name="Plant J.">
        <title>The Sorghum bicolor reference genome: improved assembly, gene annotations, a transcriptome atlas, and signatures of genome organization.</title>
        <authorList>
            <person name="McCormick R.F."/>
            <person name="Truong S.K."/>
            <person name="Sreedasyam A."/>
            <person name="Jenkins J."/>
            <person name="Shu S."/>
            <person name="Sims D."/>
            <person name="Kennedy M."/>
            <person name="Amirebrahimi M."/>
            <person name="Weers B.D."/>
            <person name="McKinley B."/>
            <person name="Mattison A."/>
            <person name="Morishige D.T."/>
            <person name="Grimwood J."/>
            <person name="Schmutz J."/>
            <person name="Mullet J.E."/>
        </authorList>
    </citation>
    <scope>NUCLEOTIDE SEQUENCE [LARGE SCALE GENOMIC DNA]</scope>
    <source>
        <strain evidence="7">cv. BTx623</strain>
    </source>
</reference>
<evidence type="ECO:0000256" key="3">
    <source>
        <dbReference type="ARBA" id="ARBA00022801"/>
    </source>
</evidence>
<dbReference type="GO" id="GO:0016929">
    <property type="term" value="F:deSUMOylase activity"/>
    <property type="evidence" value="ECO:0000318"/>
    <property type="project" value="GO_Central"/>
</dbReference>
<dbReference type="GO" id="GO:0005634">
    <property type="term" value="C:nucleus"/>
    <property type="evidence" value="ECO:0000318"/>
    <property type="project" value="GO_Central"/>
</dbReference>
<dbReference type="Proteomes" id="UP000000768">
    <property type="component" value="Chromosome 1"/>
</dbReference>
<dbReference type="PANTHER" id="PTHR12606:SF150">
    <property type="entry name" value="UBIQUITIN-LIKE PROTEASE FAMILY PROFILE DOMAIN-CONTAINING PROTEIN"/>
    <property type="match status" value="1"/>
</dbReference>
<dbReference type="Gene3D" id="3.40.395.10">
    <property type="entry name" value="Adenoviral Proteinase, Chain A"/>
    <property type="match status" value="1"/>
</dbReference>
<dbReference type="AlphaFoldDB" id="A0A1Z5S7K5"/>
<accession>A0A1Z5S7K5</accession>
<reference evidence="6 7" key="1">
    <citation type="journal article" date="2009" name="Nature">
        <title>The Sorghum bicolor genome and the diversification of grasses.</title>
        <authorList>
            <person name="Paterson A.H."/>
            <person name="Bowers J.E."/>
            <person name="Bruggmann R."/>
            <person name="Dubchak I."/>
            <person name="Grimwood J."/>
            <person name="Gundlach H."/>
            <person name="Haberer G."/>
            <person name="Hellsten U."/>
            <person name="Mitros T."/>
            <person name="Poliakov A."/>
            <person name="Schmutz J."/>
            <person name="Spannagl M."/>
            <person name="Tang H."/>
            <person name="Wang X."/>
            <person name="Wicker T."/>
            <person name="Bharti A.K."/>
            <person name="Chapman J."/>
            <person name="Feltus F.A."/>
            <person name="Gowik U."/>
            <person name="Grigoriev I.V."/>
            <person name="Lyons E."/>
            <person name="Maher C.A."/>
            <person name="Martis M."/>
            <person name="Narechania A."/>
            <person name="Otillar R.P."/>
            <person name="Penning B.W."/>
            <person name="Salamov A.A."/>
            <person name="Wang Y."/>
            <person name="Zhang L."/>
            <person name="Carpita N.C."/>
            <person name="Freeling M."/>
            <person name="Gingle A.R."/>
            <person name="Hash C.T."/>
            <person name="Keller B."/>
            <person name="Klein P."/>
            <person name="Kresovich S."/>
            <person name="McCann M.C."/>
            <person name="Ming R."/>
            <person name="Peterson D.G."/>
            <person name="Mehboob-ur-Rahman"/>
            <person name="Ware D."/>
            <person name="Westhoff P."/>
            <person name="Mayer K.F."/>
            <person name="Messing J."/>
            <person name="Rokhsar D.S."/>
        </authorList>
    </citation>
    <scope>NUCLEOTIDE SEQUENCE [LARGE SCALE GENOMIC DNA]</scope>
    <source>
        <strain evidence="7">cv. BTx623</strain>
    </source>
</reference>
<dbReference type="OMA" id="TENWEAF"/>
<dbReference type="InterPro" id="IPR038765">
    <property type="entry name" value="Papain-like_cys_pep_sf"/>
</dbReference>
<keyword evidence="3" id="KW-0378">Hydrolase</keyword>
<dbReference type="EMBL" id="CM000760">
    <property type="protein sequence ID" value="OQU91796.1"/>
    <property type="molecule type" value="Genomic_DNA"/>
</dbReference>
<dbReference type="PANTHER" id="PTHR12606">
    <property type="entry name" value="SENTRIN/SUMO-SPECIFIC PROTEASE"/>
    <property type="match status" value="1"/>
</dbReference>
<keyword evidence="7" id="KW-1185">Reference proteome</keyword>
<evidence type="ECO:0000256" key="4">
    <source>
        <dbReference type="ARBA" id="ARBA00022807"/>
    </source>
</evidence>
<gene>
    <name evidence="6" type="ORF">SORBI_3001G250800</name>
</gene>
<dbReference type="STRING" id="4558.A0A1Z5S7K5"/>
<dbReference type="InterPro" id="IPR003653">
    <property type="entry name" value="Peptidase_C48_C"/>
</dbReference>
<dbReference type="SUPFAM" id="SSF54001">
    <property type="entry name" value="Cysteine proteinases"/>
    <property type="match status" value="2"/>
</dbReference>
<evidence type="ECO:0000259" key="5">
    <source>
        <dbReference type="PROSITE" id="PS50600"/>
    </source>
</evidence>
<dbReference type="Gramene" id="OQU91796">
    <property type="protein sequence ID" value="OQU91796"/>
    <property type="gene ID" value="SORBI_3001G250800"/>
</dbReference>
<feature type="non-terminal residue" evidence="6">
    <location>
        <position position="419"/>
    </location>
</feature>
<feature type="domain" description="Ubiquitin-like protease family profile" evidence="5">
    <location>
        <begin position="1"/>
        <end position="138"/>
    </location>
</feature>
<dbReference type="InParanoid" id="A0A1Z5S7K5"/>
<comment type="similarity">
    <text evidence="1">Belongs to the peptidase C48 family.</text>
</comment>
<sequence>FSQLLRGDGEQDETKLSYTHDDVVETRVQNYLDVDMVFLPINITKFHWYLAVVNASEGEIHVLDSFGENMTNWTDLKYTLIGMERLIKHALLSTPLDQTKWKHGVEVSTWEIKHKIVEQMQKDGCSCGLWLINYMEYWTGTVLSYQISQKDISNFRYKLPAILYNSPLNEARGLPDDGYQYETNNIEDDDVTELDDLDILMSGDIKLTRTLKWKSREDLLSAIYTIIHLIGSDETFDKDWVRSTRPYPISLSLRKIKNILNENREMDHECFNMAIQKAVCNQDMMLKKQKYHFMDLRFAEITRFGRDQRCCGKIDKVYHEKLRKVLEYWPNMEYKITDCSHILLPYYKDGTYILFILDMQNKIVHIMDPLEDETCLEGYNQKMAYIPTLHTIARRLSLAMGLTNAKWTENWEAFLFTTS</sequence>
<evidence type="ECO:0000313" key="6">
    <source>
        <dbReference type="EMBL" id="OQU91796.1"/>
    </source>
</evidence>
<proteinExistence type="inferred from homology"/>
<organism evidence="6 7">
    <name type="scientific">Sorghum bicolor</name>
    <name type="common">Sorghum</name>
    <name type="synonym">Sorghum vulgare</name>
    <dbReference type="NCBI Taxonomy" id="4558"/>
    <lineage>
        <taxon>Eukaryota</taxon>
        <taxon>Viridiplantae</taxon>
        <taxon>Streptophyta</taxon>
        <taxon>Embryophyta</taxon>
        <taxon>Tracheophyta</taxon>
        <taxon>Spermatophyta</taxon>
        <taxon>Magnoliopsida</taxon>
        <taxon>Liliopsida</taxon>
        <taxon>Poales</taxon>
        <taxon>Poaceae</taxon>
        <taxon>PACMAD clade</taxon>
        <taxon>Panicoideae</taxon>
        <taxon>Andropogonodae</taxon>
        <taxon>Andropogoneae</taxon>
        <taxon>Sorghinae</taxon>
        <taxon>Sorghum</taxon>
    </lineage>
</organism>
<protein>
    <recommendedName>
        <fullName evidence="5">Ubiquitin-like protease family profile domain-containing protein</fullName>
    </recommendedName>
</protein>
<dbReference type="Pfam" id="PF02902">
    <property type="entry name" value="Peptidase_C48"/>
    <property type="match status" value="1"/>
</dbReference>
<evidence type="ECO:0000313" key="7">
    <source>
        <dbReference type="Proteomes" id="UP000000768"/>
    </source>
</evidence>
<keyword evidence="4" id="KW-0788">Thiol protease</keyword>
<evidence type="ECO:0000256" key="2">
    <source>
        <dbReference type="ARBA" id="ARBA00022670"/>
    </source>
</evidence>
<dbReference type="GO" id="GO:0006508">
    <property type="term" value="P:proteolysis"/>
    <property type="evidence" value="ECO:0007669"/>
    <property type="project" value="UniProtKB-KW"/>
</dbReference>
<evidence type="ECO:0000256" key="1">
    <source>
        <dbReference type="ARBA" id="ARBA00005234"/>
    </source>
</evidence>
<dbReference type="PROSITE" id="PS50600">
    <property type="entry name" value="ULP_PROTEASE"/>
    <property type="match status" value="1"/>
</dbReference>
<dbReference type="GO" id="GO:0016926">
    <property type="term" value="P:protein desumoylation"/>
    <property type="evidence" value="ECO:0000318"/>
    <property type="project" value="GO_Central"/>
</dbReference>